<dbReference type="AlphaFoldDB" id="A0A7G9YT34"/>
<name>A0A7G9YT34_9EURY</name>
<accession>A0A7G9YT34</accession>
<dbReference type="InterPro" id="IPR025354">
    <property type="entry name" value="DUF4258"/>
</dbReference>
<reference evidence="1" key="1">
    <citation type="submission" date="2020-06" db="EMBL/GenBank/DDBJ databases">
        <title>Unique genomic features of the anaerobic methanotrophic archaea.</title>
        <authorList>
            <person name="Chadwick G.L."/>
            <person name="Skennerton C.T."/>
            <person name="Laso-Perez R."/>
            <person name="Leu A.O."/>
            <person name="Speth D.R."/>
            <person name="Yu H."/>
            <person name="Morgan-Lang C."/>
            <person name="Hatzenpichler R."/>
            <person name="Goudeau D."/>
            <person name="Malmstrom R."/>
            <person name="Brazelton W.J."/>
            <person name="Woyke T."/>
            <person name="Hallam S.J."/>
            <person name="Tyson G.W."/>
            <person name="Wegener G."/>
            <person name="Boetius A."/>
            <person name="Orphan V."/>
        </authorList>
    </citation>
    <scope>NUCLEOTIDE SEQUENCE</scope>
</reference>
<proteinExistence type="predicted"/>
<dbReference type="EMBL" id="MT631462">
    <property type="protein sequence ID" value="QNO51168.1"/>
    <property type="molecule type" value="Genomic_DNA"/>
</dbReference>
<sequence>MSSGIPEEYRDDKPYPSLLIYGRTQNERPLHIVCAYSGEDDLAIVITAYQPDPNLWIDFKRRRGK</sequence>
<dbReference type="Pfam" id="PF14076">
    <property type="entry name" value="DUF4258"/>
    <property type="match status" value="1"/>
</dbReference>
<gene>
    <name evidence="1" type="ORF">NIPIMIJO_00008</name>
</gene>
<protein>
    <recommendedName>
        <fullName evidence="2">DUF4258 domain-containing protein</fullName>
    </recommendedName>
</protein>
<organism evidence="1">
    <name type="scientific">Candidatus Methanophagaceae archaeon ANME-1 ERB6</name>
    <dbReference type="NCBI Taxonomy" id="2759912"/>
    <lineage>
        <taxon>Archaea</taxon>
        <taxon>Methanobacteriati</taxon>
        <taxon>Methanobacteriota</taxon>
        <taxon>Stenosarchaea group</taxon>
        <taxon>Methanomicrobia</taxon>
        <taxon>Candidatus Methanophagales</taxon>
        <taxon>Candidatus Methanophagaceae</taxon>
    </lineage>
</organism>
<evidence type="ECO:0000313" key="1">
    <source>
        <dbReference type="EMBL" id="QNO51168.1"/>
    </source>
</evidence>
<evidence type="ECO:0008006" key="2">
    <source>
        <dbReference type="Google" id="ProtNLM"/>
    </source>
</evidence>